<keyword evidence="2" id="KW-1185">Reference proteome</keyword>
<protein>
    <submittedName>
        <fullName evidence="1">Uncharacterized protein</fullName>
    </submittedName>
</protein>
<name>A0A1I9S9Z5_9CAUD</name>
<organism evidence="1 2">
    <name type="scientific">Rhodococcus phage Weasels2</name>
    <dbReference type="NCBI Taxonomy" id="1897437"/>
    <lineage>
        <taxon>Viruses</taxon>
        <taxon>Duplodnaviria</taxon>
        <taxon>Heunggongvirae</taxon>
        <taxon>Uroviricota</taxon>
        <taxon>Caudoviricetes</taxon>
        <taxon>Weaselvirus</taxon>
        <taxon>Weaselvirus weasel</taxon>
    </lineage>
</organism>
<dbReference type="Proteomes" id="UP000224902">
    <property type="component" value="Segment"/>
</dbReference>
<accession>A0A1I9S9Z5</accession>
<dbReference type="EMBL" id="KX774321">
    <property type="protein sequence ID" value="AOZ63601.1"/>
    <property type="molecule type" value="Genomic_DNA"/>
</dbReference>
<evidence type="ECO:0000313" key="1">
    <source>
        <dbReference type="EMBL" id="AOZ63601.1"/>
    </source>
</evidence>
<gene>
    <name evidence="1" type="ORF">SEA_WEASELS2_11</name>
</gene>
<sequence>MIDIEVTKIYKPELTEAQLQAVHLVLQESKRNGSLSEPAEQVLRALDDVFKDWNFR</sequence>
<proteinExistence type="predicted"/>
<reference evidence="2" key="1">
    <citation type="submission" date="2016-08" db="EMBL/GenBank/DDBJ databases">
        <authorList>
            <person name="Seilhamer J.J."/>
        </authorList>
    </citation>
    <scope>NUCLEOTIDE SEQUENCE [LARGE SCALE GENOMIC DNA]</scope>
</reference>
<evidence type="ECO:0000313" key="2">
    <source>
        <dbReference type="Proteomes" id="UP000224902"/>
    </source>
</evidence>